<feature type="region of interest" description="Disordered" evidence="1">
    <location>
        <begin position="1"/>
        <end position="30"/>
    </location>
</feature>
<dbReference type="EMBL" id="RKLV01000002">
    <property type="protein sequence ID" value="MCX2818268.1"/>
    <property type="molecule type" value="Genomic_DNA"/>
</dbReference>
<keyword evidence="3" id="KW-1185">Reference proteome</keyword>
<proteinExistence type="predicted"/>
<dbReference type="InterPro" id="IPR055537">
    <property type="entry name" value="DUF7113"/>
</dbReference>
<gene>
    <name evidence="2" type="ORF">EGH25_02735</name>
</gene>
<protein>
    <submittedName>
        <fullName evidence="2">Uncharacterized protein</fullName>
    </submittedName>
</protein>
<sequence length="109" mass="11770">MILVRGAARGTDLTGTVFEPDDEPPSYSGAPDVSAPYVWVCDSFYEVESGGTALFLEDETVRIAFESPSPRGFGTEEEAVGTAKEHVRTQFVRIGVDGDEVDVEVVRSP</sequence>
<dbReference type="Proteomes" id="UP001149411">
    <property type="component" value="Unassembled WGS sequence"/>
</dbReference>
<organism evidence="2 3">
    <name type="scientific">Halorutilus salinus</name>
    <dbReference type="NCBI Taxonomy" id="2487751"/>
    <lineage>
        <taxon>Archaea</taxon>
        <taxon>Methanobacteriati</taxon>
        <taxon>Methanobacteriota</taxon>
        <taxon>Stenosarchaea group</taxon>
        <taxon>Halobacteria</taxon>
        <taxon>Halorutilales</taxon>
        <taxon>Halorutilaceae</taxon>
        <taxon>Halorutilus</taxon>
    </lineage>
</organism>
<name>A0A9Q4C2I0_9EURY</name>
<reference evidence="2" key="1">
    <citation type="submission" date="2022-09" db="EMBL/GenBank/DDBJ databases">
        <title>Haloadaptaus new haloarchaeum isolated from saline soil.</title>
        <authorList>
            <person name="Duran-Viseras A."/>
            <person name="Sanchez-Porro C."/>
            <person name="Ventosa A."/>
        </authorList>
    </citation>
    <scope>NUCLEOTIDE SEQUENCE</scope>
    <source>
        <strain evidence="2">F3-133</strain>
    </source>
</reference>
<dbReference type="Pfam" id="PF23425">
    <property type="entry name" value="DUF7113"/>
    <property type="match status" value="1"/>
</dbReference>
<accession>A0A9Q4C2I0</accession>
<evidence type="ECO:0000313" key="2">
    <source>
        <dbReference type="EMBL" id="MCX2818268.1"/>
    </source>
</evidence>
<comment type="caution">
    <text evidence="2">The sequence shown here is derived from an EMBL/GenBank/DDBJ whole genome shotgun (WGS) entry which is preliminary data.</text>
</comment>
<evidence type="ECO:0000256" key="1">
    <source>
        <dbReference type="SAM" id="MobiDB-lite"/>
    </source>
</evidence>
<dbReference type="AlphaFoldDB" id="A0A9Q4C2I0"/>
<evidence type="ECO:0000313" key="3">
    <source>
        <dbReference type="Proteomes" id="UP001149411"/>
    </source>
</evidence>
<dbReference type="RefSeq" id="WP_266086012.1">
    <property type="nucleotide sequence ID" value="NZ_RKLV01000002.1"/>
</dbReference>